<organism evidence="1 2">
    <name type="scientific">Hygrophoropsis aurantiaca</name>
    <dbReference type="NCBI Taxonomy" id="72124"/>
    <lineage>
        <taxon>Eukaryota</taxon>
        <taxon>Fungi</taxon>
        <taxon>Dikarya</taxon>
        <taxon>Basidiomycota</taxon>
        <taxon>Agaricomycotina</taxon>
        <taxon>Agaricomycetes</taxon>
        <taxon>Agaricomycetidae</taxon>
        <taxon>Boletales</taxon>
        <taxon>Coniophorineae</taxon>
        <taxon>Hygrophoropsidaceae</taxon>
        <taxon>Hygrophoropsis</taxon>
    </lineage>
</organism>
<name>A0ACB8AN65_9AGAM</name>
<keyword evidence="2" id="KW-1185">Reference proteome</keyword>
<evidence type="ECO:0000313" key="2">
    <source>
        <dbReference type="Proteomes" id="UP000790377"/>
    </source>
</evidence>
<accession>A0ACB8AN65</accession>
<gene>
    <name evidence="1" type="ORF">BJ138DRAFT_1143546</name>
</gene>
<protein>
    <submittedName>
        <fullName evidence="1">Uncharacterized protein</fullName>
    </submittedName>
</protein>
<dbReference type="Proteomes" id="UP000790377">
    <property type="component" value="Unassembled WGS sequence"/>
</dbReference>
<evidence type="ECO:0000313" key="1">
    <source>
        <dbReference type="EMBL" id="KAH7914630.1"/>
    </source>
</evidence>
<reference evidence="1" key="1">
    <citation type="journal article" date="2021" name="New Phytol.">
        <title>Evolutionary innovations through gain and loss of genes in the ectomycorrhizal Boletales.</title>
        <authorList>
            <person name="Wu G."/>
            <person name="Miyauchi S."/>
            <person name="Morin E."/>
            <person name="Kuo A."/>
            <person name="Drula E."/>
            <person name="Varga T."/>
            <person name="Kohler A."/>
            <person name="Feng B."/>
            <person name="Cao Y."/>
            <person name="Lipzen A."/>
            <person name="Daum C."/>
            <person name="Hundley H."/>
            <person name="Pangilinan J."/>
            <person name="Johnson J."/>
            <person name="Barry K."/>
            <person name="LaButti K."/>
            <person name="Ng V."/>
            <person name="Ahrendt S."/>
            <person name="Min B."/>
            <person name="Choi I.G."/>
            <person name="Park H."/>
            <person name="Plett J.M."/>
            <person name="Magnuson J."/>
            <person name="Spatafora J.W."/>
            <person name="Nagy L.G."/>
            <person name="Henrissat B."/>
            <person name="Grigoriev I.V."/>
            <person name="Yang Z.L."/>
            <person name="Xu J."/>
            <person name="Martin F.M."/>
        </authorList>
    </citation>
    <scope>NUCLEOTIDE SEQUENCE</scope>
    <source>
        <strain evidence="1">ATCC 28755</strain>
    </source>
</reference>
<dbReference type="EMBL" id="MU267611">
    <property type="protein sequence ID" value="KAH7914630.1"/>
    <property type="molecule type" value="Genomic_DNA"/>
</dbReference>
<comment type="caution">
    <text evidence="1">The sequence shown here is derived from an EMBL/GenBank/DDBJ whole genome shotgun (WGS) entry which is preliminary data.</text>
</comment>
<proteinExistence type="predicted"/>
<sequence length="345" mass="38582">MHTIGQYVYRFHRKGVFVSPSSNGQENKVHEVAGYGIASVFTPAWNRRKGYASHMMSLLHWVLAPRTSEFNLGDFPQAWGQPPPEVKLAGDGYFSVLYSDVGAEFYNNSGPVGNKGGGWEVKEAISTVWQVPPLTETTVDVEGAWSWLKDSDLEQVWKEEVDFLKADLAKSAVSQTTVSFLTDEGVAAFQSTRALFGREDEVSMDIWGVRMDTLESPGDSKAPTATYATWSVDARPLPATLIVTRLRASDQTFPALLQKIQEAARKSGITRVETWNLPGDLQKIAAKWDGKTFERNEHLPAIRWYGKGATQDIVWAFNEKSVFDIATILLHIDQRTDILTFLDFE</sequence>